<evidence type="ECO:0000256" key="1">
    <source>
        <dbReference type="SAM" id="MobiDB-lite"/>
    </source>
</evidence>
<protein>
    <submittedName>
        <fullName evidence="2">Uncharacterized protein</fullName>
    </submittedName>
</protein>
<sequence length="343" mass="37101">MPEPAPGSSGCARYVVQSSDVLEDMRINVCEEDTGRVVWYKASPRFLTDDEILEHIVDNATSTLLWTVHRPKRGWYIRVRTPSFPPGVFIPLLPLPQTSPYHSEAALSFACRTSLPSTRSSSSAQDGRPLMFTKHSTDSDVTLTEGAAPREQHSYPPTPPTGPVVVVNPPSPGSVHAKLDSVPLSPPRAARRASQPVVQSALTHFVLTPHSTPHVPESTQPTSIFAKLMAVIKNNAPSHSYSFTLSPIPGPAAAAASPTTSSPTLDTHTLVGQTGVNPLTPTPLLTFHDRTPVWTARCSSGLIEMDEGQCRVLGVEPAFYVAVALTYLEFLEERESYLVAAHD</sequence>
<gene>
    <name evidence="2" type="ORF">OH76DRAFT_1387124</name>
</gene>
<organism evidence="2 3">
    <name type="scientific">Lentinus brumalis</name>
    <dbReference type="NCBI Taxonomy" id="2498619"/>
    <lineage>
        <taxon>Eukaryota</taxon>
        <taxon>Fungi</taxon>
        <taxon>Dikarya</taxon>
        <taxon>Basidiomycota</taxon>
        <taxon>Agaricomycotina</taxon>
        <taxon>Agaricomycetes</taxon>
        <taxon>Polyporales</taxon>
        <taxon>Polyporaceae</taxon>
        <taxon>Lentinus</taxon>
    </lineage>
</organism>
<reference evidence="2 3" key="1">
    <citation type="journal article" date="2018" name="Biotechnol. Biofuels">
        <title>Integrative visual omics of the white-rot fungus Polyporus brumalis exposes the biotechnological potential of its oxidative enzymes for delignifying raw plant biomass.</title>
        <authorList>
            <person name="Miyauchi S."/>
            <person name="Rancon A."/>
            <person name="Drula E."/>
            <person name="Hage H."/>
            <person name="Chaduli D."/>
            <person name="Favel A."/>
            <person name="Grisel S."/>
            <person name="Henrissat B."/>
            <person name="Herpoel-Gimbert I."/>
            <person name="Ruiz-Duenas F.J."/>
            <person name="Chevret D."/>
            <person name="Hainaut M."/>
            <person name="Lin J."/>
            <person name="Wang M."/>
            <person name="Pangilinan J."/>
            <person name="Lipzen A."/>
            <person name="Lesage-Meessen L."/>
            <person name="Navarro D."/>
            <person name="Riley R."/>
            <person name="Grigoriev I.V."/>
            <person name="Zhou S."/>
            <person name="Raouche S."/>
            <person name="Rosso M.N."/>
        </authorList>
    </citation>
    <scope>NUCLEOTIDE SEQUENCE [LARGE SCALE GENOMIC DNA]</scope>
    <source>
        <strain evidence="2 3">BRFM 1820</strain>
    </source>
</reference>
<name>A0A371D0E7_9APHY</name>
<keyword evidence="3" id="KW-1185">Reference proteome</keyword>
<proteinExistence type="predicted"/>
<feature type="region of interest" description="Disordered" evidence="1">
    <location>
        <begin position="116"/>
        <end position="162"/>
    </location>
</feature>
<evidence type="ECO:0000313" key="2">
    <source>
        <dbReference type="EMBL" id="RDX46020.1"/>
    </source>
</evidence>
<dbReference type="STRING" id="139420.A0A371D0E7"/>
<dbReference type="AlphaFoldDB" id="A0A371D0E7"/>
<accession>A0A371D0E7</accession>
<dbReference type="OrthoDB" id="3362250at2759"/>
<dbReference type="EMBL" id="KZ857431">
    <property type="protein sequence ID" value="RDX46020.1"/>
    <property type="molecule type" value="Genomic_DNA"/>
</dbReference>
<evidence type="ECO:0000313" key="3">
    <source>
        <dbReference type="Proteomes" id="UP000256964"/>
    </source>
</evidence>
<dbReference type="Proteomes" id="UP000256964">
    <property type="component" value="Unassembled WGS sequence"/>
</dbReference>